<comment type="caution">
    <text evidence="2">The sequence shown here is derived from an EMBL/GenBank/DDBJ whole genome shotgun (WGS) entry which is preliminary data.</text>
</comment>
<feature type="transmembrane region" description="Helical" evidence="1">
    <location>
        <begin position="251"/>
        <end position="273"/>
    </location>
</feature>
<organism evidence="2 3">
    <name type="scientific">Hydrogenophaga atypica</name>
    <dbReference type="NCBI Taxonomy" id="249409"/>
    <lineage>
        <taxon>Bacteria</taxon>
        <taxon>Pseudomonadati</taxon>
        <taxon>Pseudomonadota</taxon>
        <taxon>Betaproteobacteria</taxon>
        <taxon>Burkholderiales</taxon>
        <taxon>Comamonadaceae</taxon>
        <taxon>Hydrogenophaga</taxon>
    </lineage>
</organism>
<proteinExistence type="predicted"/>
<keyword evidence="1" id="KW-0812">Transmembrane</keyword>
<protein>
    <submittedName>
        <fullName evidence="2">Uncharacterized protein</fullName>
    </submittedName>
</protein>
<accession>A0ABW2QLQ4</accession>
<name>A0ABW2QLQ4_9BURK</name>
<gene>
    <name evidence="2" type="ORF">ACFQPB_15950</name>
</gene>
<evidence type="ECO:0000313" key="3">
    <source>
        <dbReference type="Proteomes" id="UP001596501"/>
    </source>
</evidence>
<dbReference type="EMBL" id="JBHTCA010000014">
    <property type="protein sequence ID" value="MFC7410359.1"/>
    <property type="molecule type" value="Genomic_DNA"/>
</dbReference>
<reference evidence="3" key="1">
    <citation type="journal article" date="2019" name="Int. J. Syst. Evol. Microbiol.">
        <title>The Global Catalogue of Microorganisms (GCM) 10K type strain sequencing project: providing services to taxonomists for standard genome sequencing and annotation.</title>
        <authorList>
            <consortium name="The Broad Institute Genomics Platform"/>
            <consortium name="The Broad Institute Genome Sequencing Center for Infectious Disease"/>
            <person name="Wu L."/>
            <person name="Ma J."/>
        </authorList>
    </citation>
    <scope>NUCLEOTIDE SEQUENCE [LARGE SCALE GENOMIC DNA]</scope>
    <source>
        <strain evidence="3">CGMCC 1.12371</strain>
    </source>
</reference>
<keyword evidence="1" id="KW-0472">Membrane</keyword>
<evidence type="ECO:0000256" key="1">
    <source>
        <dbReference type="SAM" id="Phobius"/>
    </source>
</evidence>
<sequence length="307" mass="32625">MVSDALQRVLRLLLLATVCIGSWTYAQTSTRVTADQVAQAILNSPTASAELKSYAQAVGNLAMFESGGQLSVYNGSCCYGVLQMNTDNIYSTLKIKPDVFRNLPLQDQVNAWATVMSEALKYPGINKLQALGTFDGRVVDGNLVLACVQLGIGNCDKMRKSGSCSGFADINGTTICKMADKIAGGTASSTVGSVAQTGSQDPYSNGALPRPPQMFFNNCVRNSAGECSSLTDAINSGFQQGSSVSPASLRFTIQGLTMAITFLVVASMMLSLWRGYSRGVIEHGAFIYSTKRLFLIVIAMVIVLSIA</sequence>
<keyword evidence="1" id="KW-1133">Transmembrane helix</keyword>
<dbReference type="Proteomes" id="UP001596501">
    <property type="component" value="Unassembled WGS sequence"/>
</dbReference>
<feature type="transmembrane region" description="Helical" evidence="1">
    <location>
        <begin position="285"/>
        <end position="306"/>
    </location>
</feature>
<keyword evidence="3" id="KW-1185">Reference proteome</keyword>
<evidence type="ECO:0000313" key="2">
    <source>
        <dbReference type="EMBL" id="MFC7410359.1"/>
    </source>
</evidence>